<evidence type="ECO:0000256" key="1">
    <source>
        <dbReference type="SAM" id="MobiDB-lite"/>
    </source>
</evidence>
<feature type="compositionally biased region" description="Acidic residues" evidence="1">
    <location>
        <begin position="92"/>
        <end position="103"/>
    </location>
</feature>
<organism evidence="3 4">
    <name type="scientific">Pythium oligandrum</name>
    <name type="common">Mycoparasitic fungus</name>
    <dbReference type="NCBI Taxonomy" id="41045"/>
    <lineage>
        <taxon>Eukaryota</taxon>
        <taxon>Sar</taxon>
        <taxon>Stramenopiles</taxon>
        <taxon>Oomycota</taxon>
        <taxon>Peronosporomycetes</taxon>
        <taxon>Pythiales</taxon>
        <taxon>Pythiaceae</taxon>
        <taxon>Pythium</taxon>
    </lineage>
</organism>
<feature type="compositionally biased region" description="Basic and acidic residues" evidence="1">
    <location>
        <begin position="459"/>
        <end position="470"/>
    </location>
</feature>
<feature type="region of interest" description="Disordered" evidence="1">
    <location>
        <begin position="364"/>
        <end position="426"/>
    </location>
</feature>
<protein>
    <recommendedName>
        <fullName evidence="2">C2 domain-containing protein</fullName>
    </recommendedName>
</protein>
<dbReference type="EMBL" id="SPLM01000072">
    <property type="protein sequence ID" value="TMW63627.1"/>
    <property type="molecule type" value="Genomic_DNA"/>
</dbReference>
<feature type="region of interest" description="Disordered" evidence="1">
    <location>
        <begin position="599"/>
        <end position="632"/>
    </location>
</feature>
<dbReference type="SUPFAM" id="SSF49562">
    <property type="entry name" value="C2 domain (Calcium/lipid-binding domain, CaLB)"/>
    <property type="match status" value="1"/>
</dbReference>
<dbReference type="Proteomes" id="UP000794436">
    <property type="component" value="Unassembled WGS sequence"/>
</dbReference>
<gene>
    <name evidence="3" type="ORF">Poli38472_002568</name>
</gene>
<feature type="domain" description="C2" evidence="2">
    <location>
        <begin position="171"/>
        <end position="329"/>
    </location>
</feature>
<dbReference type="OrthoDB" id="79171at2759"/>
<comment type="caution">
    <text evidence="3">The sequence shown here is derived from an EMBL/GenBank/DDBJ whole genome shotgun (WGS) entry which is preliminary data.</text>
</comment>
<evidence type="ECO:0000259" key="2">
    <source>
        <dbReference type="PROSITE" id="PS50004"/>
    </source>
</evidence>
<accession>A0A8K1CJZ4</accession>
<feature type="region of interest" description="Disordered" evidence="1">
    <location>
        <begin position="458"/>
        <end position="477"/>
    </location>
</feature>
<dbReference type="Gene3D" id="2.60.40.150">
    <property type="entry name" value="C2 domain"/>
    <property type="match status" value="1"/>
</dbReference>
<dbReference type="InterPro" id="IPR035892">
    <property type="entry name" value="C2_domain_sf"/>
</dbReference>
<feature type="region of interest" description="Disordered" evidence="1">
    <location>
        <begin position="55"/>
        <end position="158"/>
    </location>
</feature>
<feature type="compositionally biased region" description="Low complexity" evidence="1">
    <location>
        <begin position="397"/>
        <end position="411"/>
    </location>
</feature>
<reference evidence="3" key="1">
    <citation type="submission" date="2019-03" db="EMBL/GenBank/DDBJ databases">
        <title>Long read genome sequence of the mycoparasitic Pythium oligandrum ATCC 38472 isolated from sugarbeet rhizosphere.</title>
        <authorList>
            <person name="Gaulin E."/>
        </authorList>
    </citation>
    <scope>NUCLEOTIDE SEQUENCE</scope>
    <source>
        <strain evidence="3">ATCC 38472_TT</strain>
    </source>
</reference>
<dbReference type="SUPFAM" id="SSF63748">
    <property type="entry name" value="Tudor/PWWP/MBT"/>
    <property type="match status" value="1"/>
</dbReference>
<proteinExistence type="predicted"/>
<feature type="compositionally biased region" description="Acidic residues" evidence="1">
    <location>
        <begin position="145"/>
        <end position="155"/>
    </location>
</feature>
<dbReference type="CDD" id="cd20404">
    <property type="entry name" value="Tudor_Agenet_AtEML-like"/>
    <property type="match status" value="1"/>
</dbReference>
<keyword evidence="4" id="KW-1185">Reference proteome</keyword>
<feature type="compositionally biased region" description="Polar residues" evidence="1">
    <location>
        <begin position="376"/>
        <end position="396"/>
    </location>
</feature>
<dbReference type="AlphaFoldDB" id="A0A8K1CJZ4"/>
<feature type="compositionally biased region" description="Acidic residues" evidence="1">
    <location>
        <begin position="618"/>
        <end position="627"/>
    </location>
</feature>
<evidence type="ECO:0000313" key="3">
    <source>
        <dbReference type="EMBL" id="TMW63627.1"/>
    </source>
</evidence>
<feature type="compositionally biased region" description="Basic and acidic residues" evidence="1">
    <location>
        <begin position="599"/>
        <end position="612"/>
    </location>
</feature>
<sequence>MKSGRQRVGQRIHVYWSDETAWFSGIVQEYDAAQGFYVLYDDGDERWEGEQEIYRFEGDADHEGEDDDQQEREGEGAIVVSGAAEVAQGDHEDGEDEDEEGDGDAIQSDEKDQVEMEDESPAEESRSVPSCPQPIVLQHDNTASEGEESEEDDESVTASEAPILYEAPSRQTSTRAQSVSAVRALPHRGVLQGSVLRATRLPLIGRTEEPNAFVRIAFVEAGSSNQSLMLRCKQVLAVTLPAGASTDPVWNNEESTGASGKDDDGRFQLQVAPPFLGQGAAQQPAWQQLRGDLLFSIYHSAQDRANDFIGQASIPLSRIMRDALLNLDTSISIPLESRQGNPLSSGAELFVAFQFEPEYAPERRQSVLEKAPSKIPSLQATSRQASTASLSAAGKTSSVRSAKKSVASSKASAKRHQSSSEVNRRKFERQVAQENQAMAKRSLNHHRRREAKYTFSTHAETKTRGSAGDHRTHKASSNINRNKFHQQLHQDNKAMGKRLAAIVQPGADAAKKWRDERKDVFAAQDKDWVRDKRRLYQQEKDYLQEKAQAKYQAQNELVDDVMALQTQLAEVKTQVASVKANVNRIVAMNKRDSHVRDCLQRAASKDKSRGEGTSDMMWSDDEGDVDDSTPSGRYRKDLRVLRQEAQQLQTQKQHIERQSIELDAQENTMEEEIVELHRKWHFVQTKRAFQQKMASAATGYRSKEMKSKRDGMELSAEEEEQYAIYKAQLELTQLQIAVSVLNDKLEKGSGAPSRLASGNTAFSCTSSAASEYLQTKVEKRVAKIKRLETEIGEWRSKYETMMVSGEYEQLRKQIQELQHLFFVCQSEAKHVAAAERAAQHTKEQMTSAFQRQMLAEQTETEILFKKRQGKQNMKQ</sequence>
<name>A0A8K1CJZ4_PYTOL</name>
<evidence type="ECO:0000313" key="4">
    <source>
        <dbReference type="Proteomes" id="UP000794436"/>
    </source>
</evidence>
<dbReference type="InterPro" id="IPR000008">
    <property type="entry name" value="C2_dom"/>
</dbReference>
<dbReference type="PROSITE" id="PS50004">
    <property type="entry name" value="C2"/>
    <property type="match status" value="1"/>
</dbReference>
<dbReference type="Gene3D" id="2.30.30.140">
    <property type="match status" value="1"/>
</dbReference>